<evidence type="ECO:0000313" key="3">
    <source>
        <dbReference type="Proteomes" id="UP000028990"/>
    </source>
</evidence>
<dbReference type="AlphaFoldDB" id="A0A091CX23"/>
<name>A0A091CX23_FUKDA</name>
<dbReference type="GO" id="GO:0016301">
    <property type="term" value="F:kinase activity"/>
    <property type="evidence" value="ECO:0007669"/>
    <property type="project" value="UniProtKB-KW"/>
</dbReference>
<proteinExistence type="predicted"/>
<feature type="compositionally biased region" description="Basic and acidic residues" evidence="1">
    <location>
        <begin position="38"/>
        <end position="54"/>
    </location>
</feature>
<organism evidence="2 3">
    <name type="scientific">Fukomys damarensis</name>
    <name type="common">Damaraland mole rat</name>
    <name type="synonym">Cryptomys damarensis</name>
    <dbReference type="NCBI Taxonomy" id="885580"/>
    <lineage>
        <taxon>Eukaryota</taxon>
        <taxon>Metazoa</taxon>
        <taxon>Chordata</taxon>
        <taxon>Craniata</taxon>
        <taxon>Vertebrata</taxon>
        <taxon>Euteleostomi</taxon>
        <taxon>Mammalia</taxon>
        <taxon>Eutheria</taxon>
        <taxon>Euarchontoglires</taxon>
        <taxon>Glires</taxon>
        <taxon>Rodentia</taxon>
        <taxon>Hystricomorpha</taxon>
        <taxon>Bathyergidae</taxon>
        <taxon>Fukomys</taxon>
    </lineage>
</organism>
<evidence type="ECO:0000313" key="2">
    <source>
        <dbReference type="EMBL" id="KFO22768.1"/>
    </source>
</evidence>
<accession>A0A091CX23</accession>
<evidence type="ECO:0000256" key="1">
    <source>
        <dbReference type="SAM" id="MobiDB-lite"/>
    </source>
</evidence>
<keyword evidence="2" id="KW-0808">Transferase</keyword>
<dbReference type="EMBL" id="KN123950">
    <property type="protein sequence ID" value="KFO22768.1"/>
    <property type="molecule type" value="Genomic_DNA"/>
</dbReference>
<feature type="region of interest" description="Disordered" evidence="1">
    <location>
        <begin position="37"/>
        <end position="102"/>
    </location>
</feature>
<keyword evidence="3" id="KW-1185">Reference proteome</keyword>
<gene>
    <name evidence="2" type="ORF">H920_15851</name>
</gene>
<reference evidence="2 3" key="1">
    <citation type="submission" date="2013-11" db="EMBL/GenBank/DDBJ databases">
        <title>The Damaraland mole rat (Fukomys damarensis) genome and evolution of African mole rats.</title>
        <authorList>
            <person name="Gladyshev V.N."/>
            <person name="Fang X."/>
        </authorList>
    </citation>
    <scope>NUCLEOTIDE SEQUENCE [LARGE SCALE GENOMIC DNA]</scope>
    <source>
        <tissue evidence="2">Liver</tissue>
    </source>
</reference>
<dbReference type="Proteomes" id="UP000028990">
    <property type="component" value="Unassembled WGS sequence"/>
</dbReference>
<keyword evidence="2" id="KW-0418">Kinase</keyword>
<feature type="compositionally biased region" description="Basic and acidic residues" evidence="1">
    <location>
        <begin position="78"/>
        <end position="95"/>
    </location>
</feature>
<sequence>MSIPDVLRLKQEEHVHNEKSVLKEVSHPFLIKLVFTGPDRKPGDRCRPAERRLGDTGSVSSSTRVPASGTVRLPAPPRGREDGKGHRLGSTRDVEAAGTAGGGCARPGVLRGFVAM</sequence>
<protein>
    <submittedName>
        <fullName evidence="2">Serine/threonine-protein kinase PRKX</fullName>
    </submittedName>
</protein>
<dbReference type="Gene3D" id="3.30.200.20">
    <property type="entry name" value="Phosphorylase Kinase, domain 1"/>
    <property type="match status" value="1"/>
</dbReference>